<proteinExistence type="predicted"/>
<dbReference type="AlphaFoldDB" id="A0A081AVV9"/>
<protein>
    <submittedName>
        <fullName evidence="1">Uncharacterized protein</fullName>
    </submittedName>
</protein>
<comment type="caution">
    <text evidence="1">The sequence shown here is derived from an EMBL/GenBank/DDBJ whole genome shotgun (WGS) entry which is preliminary data.</text>
</comment>
<evidence type="ECO:0000313" key="1">
    <source>
        <dbReference type="EMBL" id="ETO83020.1"/>
    </source>
</evidence>
<name>A0A081AVV9_PHYNI</name>
<gene>
    <name evidence="1" type="ORF">F444_02892</name>
</gene>
<dbReference type="EMBL" id="ANJA01000575">
    <property type="protein sequence ID" value="ETO83020.1"/>
    <property type="molecule type" value="Genomic_DNA"/>
</dbReference>
<organism evidence="1 2">
    <name type="scientific">Phytophthora nicotianae P1976</name>
    <dbReference type="NCBI Taxonomy" id="1317066"/>
    <lineage>
        <taxon>Eukaryota</taxon>
        <taxon>Sar</taxon>
        <taxon>Stramenopiles</taxon>
        <taxon>Oomycota</taxon>
        <taxon>Peronosporomycetes</taxon>
        <taxon>Peronosporales</taxon>
        <taxon>Peronosporaceae</taxon>
        <taxon>Phytophthora</taxon>
    </lineage>
</organism>
<reference evidence="1 2" key="1">
    <citation type="submission" date="2013-11" db="EMBL/GenBank/DDBJ databases">
        <title>The Genome Sequence of Phytophthora parasitica P1976.</title>
        <authorList>
            <consortium name="The Broad Institute Genomics Platform"/>
            <person name="Russ C."/>
            <person name="Tyler B."/>
            <person name="Panabieres F."/>
            <person name="Shan W."/>
            <person name="Tripathy S."/>
            <person name="Grunwald N."/>
            <person name="Machado M."/>
            <person name="Johnson C.S."/>
            <person name="Walker B."/>
            <person name="Young S."/>
            <person name="Zeng Q."/>
            <person name="Gargeya S."/>
            <person name="Fitzgerald M."/>
            <person name="Haas B."/>
            <person name="Abouelleil A."/>
            <person name="Allen A.W."/>
            <person name="Alvarado L."/>
            <person name="Arachchi H.M."/>
            <person name="Berlin A.M."/>
            <person name="Chapman S.B."/>
            <person name="Gainer-Dewar J."/>
            <person name="Goldberg J."/>
            <person name="Griggs A."/>
            <person name="Gujja S."/>
            <person name="Hansen M."/>
            <person name="Howarth C."/>
            <person name="Imamovic A."/>
            <person name="Ireland A."/>
            <person name="Larimer J."/>
            <person name="McCowan C."/>
            <person name="Murphy C."/>
            <person name="Pearson M."/>
            <person name="Poon T.W."/>
            <person name="Priest M."/>
            <person name="Roberts A."/>
            <person name="Saif S."/>
            <person name="Shea T."/>
            <person name="Sisk P."/>
            <person name="Sykes S."/>
            <person name="Wortman J."/>
            <person name="Nusbaum C."/>
            <person name="Birren B."/>
        </authorList>
    </citation>
    <scope>NUCLEOTIDE SEQUENCE [LARGE SCALE GENOMIC DNA]</scope>
    <source>
        <strain evidence="1 2">P1976</strain>
    </source>
</reference>
<sequence length="439" mass="49208">MFHARGMLFVGASEPTSYVLPLVPHVTTSDLPGQKTYTQEKAILDWEDLEEKAEAQLEPRLKHVRGRPSVAKYINDIIVEATKRIAKRLHYCRRPSFQDYQVTHSDEVPQRTRTPRLNWRSNGFHTRCVAAGFAHEIGFAYVGTTTREDQSVAKILAGYRDPHLPCSTPTISTLPENVCGFTDVSLNVDSNVLDAALASLLIHLEDVAAVITKEQAATGYTSHYLYRLLEAFDTTNAALGYRLSLETCFGWLRTSWETENFAQRWRHDRSCCRCNAAVVLGVKNAAGAVEARQDSRTVIVGFSRQYLLWNTATQKKQQFVRADLKACINIMIIVAGRDVDVPAAPLDPDGVANQLWKQELWTLSADLDTKTNAALCKLDDKGHSKTPGSLRNRWRKQRTDHRGVYDALCSAFITRKAGGGVVDCCTPDSHQWKQKDLES</sequence>
<dbReference type="OrthoDB" id="112326at2759"/>
<dbReference type="Proteomes" id="UP000028582">
    <property type="component" value="Unassembled WGS sequence"/>
</dbReference>
<evidence type="ECO:0000313" key="2">
    <source>
        <dbReference type="Proteomes" id="UP000028582"/>
    </source>
</evidence>
<accession>A0A081AVV9</accession>